<organism evidence="4 5">
    <name type="scientific">Candidatus Roizmanbacteria bacterium CG_4_10_14_0_8_um_filter_35_28</name>
    <dbReference type="NCBI Taxonomy" id="1974827"/>
    <lineage>
        <taxon>Bacteria</taxon>
        <taxon>Candidatus Roizmaniibacteriota</taxon>
    </lineage>
</organism>
<dbReference type="Proteomes" id="UP000230344">
    <property type="component" value="Unassembled WGS sequence"/>
</dbReference>
<keyword evidence="3" id="KW-0067">ATP-binding</keyword>
<evidence type="ECO:0000256" key="1">
    <source>
        <dbReference type="ARBA" id="ARBA00007381"/>
    </source>
</evidence>
<reference evidence="5" key="1">
    <citation type="submission" date="2017-09" db="EMBL/GenBank/DDBJ databases">
        <title>Depth-based differentiation of microbial function through sediment-hosted aquifers and enrichment of novel symbionts in the deep terrestrial subsurface.</title>
        <authorList>
            <person name="Probst A.J."/>
            <person name="Ladd B."/>
            <person name="Jarett J.K."/>
            <person name="Geller-Mcgrath D.E."/>
            <person name="Sieber C.M.K."/>
            <person name="Emerson J.B."/>
            <person name="Anantharaman K."/>
            <person name="Thomas B.C."/>
            <person name="Malmstrom R."/>
            <person name="Stieglmeier M."/>
            <person name="Klingl A."/>
            <person name="Woyke T."/>
            <person name="Ryan C.M."/>
            <person name="Banfield J.F."/>
        </authorList>
    </citation>
    <scope>NUCLEOTIDE SEQUENCE [LARGE SCALE GENOMIC DNA]</scope>
</reference>
<dbReference type="Pfam" id="PF00012">
    <property type="entry name" value="HSP70"/>
    <property type="match status" value="1"/>
</dbReference>
<gene>
    <name evidence="4" type="ORF">COY88_01070</name>
</gene>
<evidence type="ECO:0000256" key="2">
    <source>
        <dbReference type="ARBA" id="ARBA00022741"/>
    </source>
</evidence>
<dbReference type="GO" id="GO:0140662">
    <property type="term" value="F:ATP-dependent protein folding chaperone"/>
    <property type="evidence" value="ECO:0007669"/>
    <property type="project" value="InterPro"/>
</dbReference>
<protein>
    <submittedName>
        <fullName evidence="4">Molecular chaperone DnaK</fullName>
    </submittedName>
</protein>
<dbReference type="InterPro" id="IPR018181">
    <property type="entry name" value="Heat_shock_70_CS"/>
</dbReference>
<evidence type="ECO:0000256" key="3">
    <source>
        <dbReference type="ARBA" id="ARBA00022840"/>
    </source>
</evidence>
<dbReference type="InterPro" id="IPR043129">
    <property type="entry name" value="ATPase_NBD"/>
</dbReference>
<accession>A0A2M7QG55</accession>
<comment type="caution">
    <text evidence="4">The sequence shown here is derived from an EMBL/GenBank/DDBJ whole genome shotgun (WGS) entry which is preliminary data.</text>
</comment>
<evidence type="ECO:0000313" key="5">
    <source>
        <dbReference type="Proteomes" id="UP000230344"/>
    </source>
</evidence>
<dbReference type="PROSITE" id="PS00297">
    <property type="entry name" value="HSP70_1"/>
    <property type="match status" value="1"/>
</dbReference>
<dbReference type="GO" id="GO:0005524">
    <property type="term" value="F:ATP binding"/>
    <property type="evidence" value="ECO:0007669"/>
    <property type="project" value="UniProtKB-KW"/>
</dbReference>
<dbReference type="Gene3D" id="3.30.420.40">
    <property type="match status" value="1"/>
</dbReference>
<feature type="non-terminal residue" evidence="4">
    <location>
        <position position="38"/>
    </location>
</feature>
<dbReference type="EMBL" id="PFLH01000011">
    <property type="protein sequence ID" value="PIY71303.1"/>
    <property type="molecule type" value="Genomic_DNA"/>
</dbReference>
<dbReference type="SUPFAM" id="SSF53067">
    <property type="entry name" value="Actin-like ATPase domain"/>
    <property type="match status" value="1"/>
</dbReference>
<evidence type="ECO:0000313" key="4">
    <source>
        <dbReference type="EMBL" id="PIY71303.1"/>
    </source>
</evidence>
<dbReference type="AlphaFoldDB" id="A0A2M7QG55"/>
<sequence length="38" mass="3939">MAKIIGIDLGTTNSCVAVMEGGKPKVIFSAEGRNVFPS</sequence>
<comment type="similarity">
    <text evidence="1">Belongs to the heat shock protein 70 family.</text>
</comment>
<name>A0A2M7QG55_9BACT</name>
<keyword evidence="2" id="KW-0547">Nucleotide-binding</keyword>
<proteinExistence type="inferred from homology"/>
<dbReference type="InterPro" id="IPR013126">
    <property type="entry name" value="Hsp_70_fam"/>
</dbReference>
<dbReference type="PRINTS" id="PR00301">
    <property type="entry name" value="HEATSHOCK70"/>
</dbReference>